<dbReference type="Proteomes" id="UP000218160">
    <property type="component" value="Chromosome 1"/>
</dbReference>
<dbReference type="GO" id="GO:0016714">
    <property type="term" value="F:oxidoreductase activity, acting on paired donors, with incorporation or reduction of molecular oxygen, reduced pteridine as one donor, and incorporation of one atom of oxygen"/>
    <property type="evidence" value="ECO:0007669"/>
    <property type="project" value="InterPro"/>
</dbReference>
<reference evidence="3" key="1">
    <citation type="submission" date="2017-04" db="EMBL/GenBank/DDBJ databases">
        <title>Genome evolution of the luminous symbionts of deep sea anglerfish.</title>
        <authorList>
            <person name="Hendry T.A."/>
        </authorList>
    </citation>
    <scope>NUCLEOTIDE SEQUENCE [LARGE SCALE GENOMIC DNA]</scope>
</reference>
<evidence type="ECO:0000313" key="2">
    <source>
        <dbReference type="EMBL" id="ATF09737.1"/>
    </source>
</evidence>
<proteinExistence type="predicted"/>
<feature type="domain" description="Biopterin-dependent aromatic amino acid hydroxylase family profile" evidence="1">
    <location>
        <begin position="1"/>
        <end position="44"/>
    </location>
</feature>
<evidence type="ECO:0000313" key="3">
    <source>
        <dbReference type="Proteomes" id="UP000218160"/>
    </source>
</evidence>
<dbReference type="InterPro" id="IPR019774">
    <property type="entry name" value="Aromatic-AA_hydroxylase_C"/>
</dbReference>
<dbReference type="EMBL" id="CP020660">
    <property type="protein sequence ID" value="ATF09737.1"/>
    <property type="molecule type" value="Genomic_DNA"/>
</dbReference>
<dbReference type="PROSITE" id="PS51410">
    <property type="entry name" value="BH4_AAA_HYDROXYL_2"/>
    <property type="match status" value="1"/>
</dbReference>
<organism evidence="2 3">
    <name type="scientific">Candidatus Enterovibrio altilux</name>
    <dbReference type="NCBI Taxonomy" id="1927128"/>
    <lineage>
        <taxon>Bacteria</taxon>
        <taxon>Pseudomonadati</taxon>
        <taxon>Pseudomonadota</taxon>
        <taxon>Gammaproteobacteria</taxon>
        <taxon>Vibrionales</taxon>
        <taxon>Vibrionaceae</taxon>
        <taxon>Enterovibrio</taxon>
    </lineage>
</organism>
<gene>
    <name evidence="2" type="ORF">BTN50_1249</name>
</gene>
<evidence type="ECO:0000259" key="1">
    <source>
        <dbReference type="PROSITE" id="PS51410"/>
    </source>
</evidence>
<protein>
    <recommendedName>
        <fullName evidence="1">Biopterin-dependent aromatic amino acid hydroxylase family profile domain-containing protein</fullName>
    </recommendedName>
</protein>
<dbReference type="AlphaFoldDB" id="A0A291B9T5"/>
<sequence>MNEVILKAIDEVIKKVSWLYWRNIKINSTKDNSFGRIAHQVSVF</sequence>
<dbReference type="KEGG" id="elux:BTN50_1249"/>
<name>A0A291B9T5_9GAMM</name>
<accession>A0A291B9T5</accession>
<keyword evidence="3" id="KW-1185">Reference proteome</keyword>